<dbReference type="EMBL" id="JACHGJ010000013">
    <property type="protein sequence ID" value="MBB6482506.1"/>
    <property type="molecule type" value="Genomic_DNA"/>
</dbReference>
<organism evidence="3 4">
    <name type="scientific">Spirochaeta isovalerica</name>
    <dbReference type="NCBI Taxonomy" id="150"/>
    <lineage>
        <taxon>Bacteria</taxon>
        <taxon>Pseudomonadati</taxon>
        <taxon>Spirochaetota</taxon>
        <taxon>Spirochaetia</taxon>
        <taxon>Spirochaetales</taxon>
        <taxon>Spirochaetaceae</taxon>
        <taxon>Spirochaeta</taxon>
    </lineage>
</organism>
<dbReference type="PANTHER" id="PTHR42827:SF1">
    <property type="entry name" value="IRON-SULFUR CLUSTER-BINDING PROTEIN"/>
    <property type="match status" value="1"/>
</dbReference>
<dbReference type="SUPFAM" id="SSF54862">
    <property type="entry name" value="4Fe-4S ferredoxins"/>
    <property type="match status" value="1"/>
</dbReference>
<comment type="caution">
    <text evidence="3">The sequence shown here is derived from an EMBL/GenBank/DDBJ whole genome shotgun (WGS) entry which is preliminary data.</text>
</comment>
<accession>A0A841RFZ1</accession>
<sequence>MIISELLMYTVAALFFLPLFLLFLVSLAEKDYRAARRSLRFSLISPLPFIVIAIVNFPGSAIVSYALAALTLFFLVLLLFPYKTNPIRPEEKLKEKYDERDVIFVRNRLVEGSEQFSDYYERKPELLERDNRFREAPGLLSPESIQANPFMYSSAAASFQVCENLIPLCDGPVAEMKIESDPVKITRYIKEWAGLLGVVSIGITELKDDHRYSIGGRREKYGKPVINNHKYAIAFTVEMDRDSLRRGPKAPTVMESARQYLNAGTIAVQIAAFIRGLGHSAKAHIDASYEVVCPLVARDAGLGELGRTGLLITPELGSRVRINVVTTDLPLITDTRGFEGSVADFCEHCMKCADVCPSRSIPKGERQIDNGVLRWKIDHEKCFTFWSKSGTDCGRCVAVCPYSHPDNAIHKAIRFFIRKSPLFRRFGATLDDLIYGRKPKPLGLADWQKI</sequence>
<proteinExistence type="predicted"/>
<dbReference type="AlphaFoldDB" id="A0A841RFZ1"/>
<evidence type="ECO:0000313" key="3">
    <source>
        <dbReference type="EMBL" id="MBB6482506.1"/>
    </source>
</evidence>
<keyword evidence="1" id="KW-0812">Transmembrane</keyword>
<evidence type="ECO:0000256" key="1">
    <source>
        <dbReference type="SAM" id="Phobius"/>
    </source>
</evidence>
<reference evidence="3 4" key="1">
    <citation type="submission" date="2020-08" db="EMBL/GenBank/DDBJ databases">
        <title>Genomic Encyclopedia of Type Strains, Phase IV (KMG-IV): sequencing the most valuable type-strain genomes for metagenomic binning, comparative biology and taxonomic classification.</title>
        <authorList>
            <person name="Goeker M."/>
        </authorList>
    </citation>
    <scope>NUCLEOTIDE SEQUENCE [LARGE SCALE GENOMIC DNA]</scope>
    <source>
        <strain evidence="3 4">DSM 2461</strain>
    </source>
</reference>
<gene>
    <name evidence="3" type="ORF">HNR50_004206</name>
</gene>
<dbReference type="Pfam" id="PF12838">
    <property type="entry name" value="Fer4_7"/>
    <property type="match status" value="1"/>
</dbReference>
<keyword evidence="4" id="KW-1185">Reference proteome</keyword>
<keyword evidence="1" id="KW-1133">Transmembrane helix</keyword>
<dbReference type="RefSeq" id="WP_184748745.1">
    <property type="nucleotide sequence ID" value="NZ_JACHGJ010000013.1"/>
</dbReference>
<dbReference type="Gene3D" id="3.30.70.20">
    <property type="match status" value="1"/>
</dbReference>
<dbReference type="PANTHER" id="PTHR42827">
    <property type="entry name" value="IRON-SULFUR CLUSTER-BINDING PROTEIN-RELATED"/>
    <property type="match status" value="1"/>
</dbReference>
<name>A0A841RFZ1_9SPIO</name>
<evidence type="ECO:0000259" key="2">
    <source>
        <dbReference type="PROSITE" id="PS51379"/>
    </source>
</evidence>
<evidence type="ECO:0000313" key="4">
    <source>
        <dbReference type="Proteomes" id="UP000587760"/>
    </source>
</evidence>
<feature type="transmembrane region" description="Helical" evidence="1">
    <location>
        <begin position="6"/>
        <end position="27"/>
    </location>
</feature>
<feature type="domain" description="4Fe-4S ferredoxin-type" evidence="2">
    <location>
        <begin position="337"/>
        <end position="366"/>
    </location>
</feature>
<protein>
    <submittedName>
        <fullName evidence="3">Reductive dehalogenase</fullName>
    </submittedName>
</protein>
<dbReference type="PROSITE" id="PS51379">
    <property type="entry name" value="4FE4S_FER_2"/>
    <property type="match status" value="1"/>
</dbReference>
<dbReference type="InterPro" id="IPR017896">
    <property type="entry name" value="4Fe4S_Fe-S-bd"/>
</dbReference>
<dbReference type="Proteomes" id="UP000587760">
    <property type="component" value="Unassembled WGS sequence"/>
</dbReference>
<keyword evidence="1" id="KW-0472">Membrane</keyword>